<dbReference type="PANTHER" id="PTHR45586">
    <property type="entry name" value="TPR REPEAT-CONTAINING PROTEIN PA4667"/>
    <property type="match status" value="1"/>
</dbReference>
<evidence type="ECO:0000256" key="3">
    <source>
        <dbReference type="PROSITE-ProRule" id="PRU00339"/>
    </source>
</evidence>
<evidence type="ECO:0000313" key="6">
    <source>
        <dbReference type="Proteomes" id="UP000034652"/>
    </source>
</evidence>
<feature type="transmembrane region" description="Helical" evidence="4">
    <location>
        <begin position="407"/>
        <end position="425"/>
    </location>
</feature>
<keyword evidence="4" id="KW-0812">Transmembrane</keyword>
<dbReference type="AlphaFoldDB" id="A0A0G1IYQ8"/>
<feature type="transmembrane region" description="Helical" evidence="4">
    <location>
        <begin position="460"/>
        <end position="478"/>
    </location>
</feature>
<evidence type="ECO:0000256" key="4">
    <source>
        <dbReference type="SAM" id="Phobius"/>
    </source>
</evidence>
<feature type="transmembrane region" description="Helical" evidence="4">
    <location>
        <begin position="499"/>
        <end position="520"/>
    </location>
</feature>
<feature type="transmembrane region" description="Helical" evidence="4">
    <location>
        <begin position="126"/>
        <end position="146"/>
    </location>
</feature>
<organism evidence="5 6">
    <name type="scientific">Candidatus Giovannonibacteria bacterium GW2011_GWA1_44_29</name>
    <dbReference type="NCBI Taxonomy" id="1618646"/>
    <lineage>
        <taxon>Bacteria</taxon>
        <taxon>Candidatus Giovannoniibacteriota</taxon>
    </lineage>
</organism>
<dbReference type="PANTHER" id="PTHR45586:SF1">
    <property type="entry name" value="LIPOPOLYSACCHARIDE ASSEMBLY PROTEIN B"/>
    <property type="match status" value="1"/>
</dbReference>
<keyword evidence="2 3" id="KW-0802">TPR repeat</keyword>
<evidence type="ECO:0000256" key="2">
    <source>
        <dbReference type="ARBA" id="ARBA00022803"/>
    </source>
</evidence>
<feature type="repeat" description="TPR" evidence="3">
    <location>
        <begin position="762"/>
        <end position="795"/>
    </location>
</feature>
<name>A0A0G1IYQ8_9BACT</name>
<keyword evidence="4" id="KW-0472">Membrane</keyword>
<dbReference type="Gene3D" id="1.25.40.10">
    <property type="entry name" value="Tetratricopeptide repeat domain"/>
    <property type="match status" value="3"/>
</dbReference>
<comment type="caution">
    <text evidence="5">The sequence shown here is derived from an EMBL/GenBank/DDBJ whole genome shotgun (WGS) entry which is preliminary data.</text>
</comment>
<gene>
    <name evidence="5" type="ORF">UW57_C0002G0045</name>
</gene>
<dbReference type="STRING" id="1618646.UW57_C0002G0045"/>
<dbReference type="SUPFAM" id="SSF48452">
    <property type="entry name" value="TPR-like"/>
    <property type="match status" value="2"/>
</dbReference>
<feature type="transmembrane region" description="Helical" evidence="4">
    <location>
        <begin position="166"/>
        <end position="184"/>
    </location>
</feature>
<proteinExistence type="predicted"/>
<dbReference type="InterPro" id="IPR011990">
    <property type="entry name" value="TPR-like_helical_dom_sf"/>
</dbReference>
<dbReference type="InterPro" id="IPR051012">
    <property type="entry name" value="CellSynth/LPSAsmb/PSIAsmb"/>
</dbReference>
<dbReference type="SMART" id="SM00028">
    <property type="entry name" value="TPR"/>
    <property type="match status" value="3"/>
</dbReference>
<sequence>MATARGEKHLPGATCLIGGARAREKSRAQTDGYLNRTRLMSGESESPAPRWTSGGWVYIILYMTISNEVLYKSAQWCLIALVFLLPVWFLPTTVNPVEFNKVLLVSILVFLSFILFLAYSIKSGNVALPGHVVFIAAGVMLLSWLASALVSHSGAALWGLGAEPTSFLAIATFFLMSAMIMLLFSDGRSLTRLIAALGWGLLLFLLTTWIFNVFGFGQSLGGLFQNRVFNAIGSWNSAGFAAAFFLMMLYPFLRISSGAIRWTVAISFLLALFLILVVNFPLIWGVVGFFAILLLSYAIWKKNVSLAVMGIPSGILLISLFGFFFSNFIASTLNFPAPVEVGVAHQTTFNVTNQALRANLVFGAGPTSFGYLWDKYRPLEVNNTPFWSLRFVSGSSLMLSALAEAGLLGWLAFVIFLGWIWYLGLKALTNNSGESSEVLVFPVFLLFSFTILMWSLYAVGYVLTALGFVALGLMLAALRHAGVFKTYEFSLVREGPRGFISALAVVFFIILGVLGFYSVIRRYVGQLAYAGGLEATNRGNLDDAEKQVLLAAQADPGNDLYLRSLAQIYMSKAQVLLQDKTTPPDILGSRFKDFLDRAVSTTQEAIRREPLDFLNYRTLGQIYGFLVQLNAAGSLEASQIQYDEALKRAPANPLLWRDKAMTYLTDFALKKNSDSLKKAEEALLKAVVLKPDYAEGHFLLAQVYDAEGQAAEAIRRGEAAALLAPNDIGTLFQLGLLYYRASRLSDAEIVFRRSTEISPNYSNARYFLGLIYDRLGKKTDAIAEFQKISALNPDNDEVKKIISNLNAGKAALAGIVPPGQAPEKRTAPPVSD</sequence>
<evidence type="ECO:0000313" key="5">
    <source>
        <dbReference type="EMBL" id="KKT64165.1"/>
    </source>
</evidence>
<dbReference type="InterPro" id="IPR019734">
    <property type="entry name" value="TPR_rpt"/>
</dbReference>
<dbReference type="Pfam" id="PF13432">
    <property type="entry name" value="TPR_16"/>
    <property type="match status" value="1"/>
</dbReference>
<feature type="transmembrane region" description="Helical" evidence="4">
    <location>
        <begin position="307"/>
        <end position="330"/>
    </location>
</feature>
<feature type="transmembrane region" description="Helical" evidence="4">
    <location>
        <begin position="196"/>
        <end position="216"/>
    </location>
</feature>
<reference evidence="5 6" key="1">
    <citation type="journal article" date="2015" name="Nature">
        <title>rRNA introns, odd ribosomes, and small enigmatic genomes across a large radiation of phyla.</title>
        <authorList>
            <person name="Brown C.T."/>
            <person name="Hug L.A."/>
            <person name="Thomas B.C."/>
            <person name="Sharon I."/>
            <person name="Castelle C.J."/>
            <person name="Singh A."/>
            <person name="Wilkins M.J."/>
            <person name="Williams K.H."/>
            <person name="Banfield J.F."/>
        </authorList>
    </citation>
    <scope>NUCLEOTIDE SEQUENCE [LARGE SCALE GENOMIC DNA]</scope>
</reference>
<feature type="transmembrane region" description="Helical" evidence="4">
    <location>
        <begin position="102"/>
        <end position="119"/>
    </location>
</feature>
<feature type="transmembrane region" description="Helical" evidence="4">
    <location>
        <begin position="69"/>
        <end position="90"/>
    </location>
</feature>
<accession>A0A0G1IYQ8</accession>
<keyword evidence="1" id="KW-0677">Repeat</keyword>
<dbReference type="EMBL" id="LCIV01000002">
    <property type="protein sequence ID" value="KKT64165.1"/>
    <property type="molecule type" value="Genomic_DNA"/>
</dbReference>
<feature type="transmembrane region" description="Helical" evidence="4">
    <location>
        <begin position="228"/>
        <end position="252"/>
    </location>
</feature>
<feature type="repeat" description="TPR" evidence="3">
    <location>
        <begin position="728"/>
        <end position="761"/>
    </location>
</feature>
<feature type="transmembrane region" description="Helical" evidence="4">
    <location>
        <begin position="437"/>
        <end position="454"/>
    </location>
</feature>
<dbReference type="PROSITE" id="PS50005">
    <property type="entry name" value="TPR"/>
    <property type="match status" value="2"/>
</dbReference>
<dbReference type="Proteomes" id="UP000034652">
    <property type="component" value="Unassembled WGS sequence"/>
</dbReference>
<keyword evidence="4" id="KW-1133">Transmembrane helix</keyword>
<protein>
    <submittedName>
        <fullName evidence="5">Uncharacterized protein</fullName>
    </submittedName>
</protein>
<evidence type="ECO:0000256" key="1">
    <source>
        <dbReference type="ARBA" id="ARBA00022737"/>
    </source>
</evidence>